<name>A0A0C9YX18_9AGAM</name>
<dbReference type="HOGENOM" id="CLU_2923579_0_0_1"/>
<evidence type="ECO:0000313" key="2">
    <source>
        <dbReference type="Proteomes" id="UP000054018"/>
    </source>
</evidence>
<reference evidence="1 2" key="1">
    <citation type="submission" date="2014-04" db="EMBL/GenBank/DDBJ databases">
        <authorList>
            <consortium name="DOE Joint Genome Institute"/>
            <person name="Kuo A."/>
            <person name="Kohler A."/>
            <person name="Costa M.D."/>
            <person name="Nagy L.G."/>
            <person name="Floudas D."/>
            <person name="Copeland A."/>
            <person name="Barry K.W."/>
            <person name="Cichocki N."/>
            <person name="Veneault-Fourrey C."/>
            <person name="LaButti K."/>
            <person name="Lindquist E.A."/>
            <person name="Lipzen A."/>
            <person name="Lundell T."/>
            <person name="Morin E."/>
            <person name="Murat C."/>
            <person name="Sun H."/>
            <person name="Tunlid A."/>
            <person name="Henrissat B."/>
            <person name="Grigoriev I.V."/>
            <person name="Hibbett D.S."/>
            <person name="Martin F."/>
            <person name="Nordberg H.P."/>
            <person name="Cantor M.N."/>
            <person name="Hua S.X."/>
        </authorList>
    </citation>
    <scope>NUCLEOTIDE SEQUENCE [LARGE SCALE GENOMIC DNA]</scope>
    <source>
        <strain evidence="1 2">441</strain>
    </source>
</reference>
<dbReference type="AlphaFoldDB" id="A0A0C9YX18"/>
<accession>A0A0C9YX18</accession>
<reference evidence="2" key="2">
    <citation type="submission" date="2015-01" db="EMBL/GenBank/DDBJ databases">
        <title>Evolutionary Origins and Diversification of the Mycorrhizal Mutualists.</title>
        <authorList>
            <consortium name="DOE Joint Genome Institute"/>
            <consortium name="Mycorrhizal Genomics Consortium"/>
            <person name="Kohler A."/>
            <person name="Kuo A."/>
            <person name="Nagy L.G."/>
            <person name="Floudas D."/>
            <person name="Copeland A."/>
            <person name="Barry K.W."/>
            <person name="Cichocki N."/>
            <person name="Veneault-Fourrey C."/>
            <person name="LaButti K."/>
            <person name="Lindquist E.A."/>
            <person name="Lipzen A."/>
            <person name="Lundell T."/>
            <person name="Morin E."/>
            <person name="Murat C."/>
            <person name="Riley R."/>
            <person name="Ohm R."/>
            <person name="Sun H."/>
            <person name="Tunlid A."/>
            <person name="Henrissat B."/>
            <person name="Grigoriev I.V."/>
            <person name="Hibbett D.S."/>
            <person name="Martin F."/>
        </authorList>
    </citation>
    <scope>NUCLEOTIDE SEQUENCE [LARGE SCALE GENOMIC DNA]</scope>
    <source>
        <strain evidence="2">441</strain>
    </source>
</reference>
<dbReference type="EMBL" id="KN833753">
    <property type="protein sequence ID" value="KIK21331.1"/>
    <property type="molecule type" value="Genomic_DNA"/>
</dbReference>
<proteinExistence type="predicted"/>
<dbReference type="Proteomes" id="UP000054018">
    <property type="component" value="Unassembled WGS sequence"/>
</dbReference>
<sequence>MREAILSTISELVNRAKLRHALPTVFECFECSMTNGLFYVSLITKMGIAFHSKGGLAANWS</sequence>
<keyword evidence="2" id="KW-1185">Reference proteome</keyword>
<gene>
    <name evidence="1" type="ORF">PISMIDRAFT_549235</name>
</gene>
<organism evidence="1 2">
    <name type="scientific">Pisolithus microcarpus 441</name>
    <dbReference type="NCBI Taxonomy" id="765257"/>
    <lineage>
        <taxon>Eukaryota</taxon>
        <taxon>Fungi</taxon>
        <taxon>Dikarya</taxon>
        <taxon>Basidiomycota</taxon>
        <taxon>Agaricomycotina</taxon>
        <taxon>Agaricomycetes</taxon>
        <taxon>Agaricomycetidae</taxon>
        <taxon>Boletales</taxon>
        <taxon>Sclerodermatineae</taxon>
        <taxon>Pisolithaceae</taxon>
        <taxon>Pisolithus</taxon>
    </lineage>
</organism>
<protein>
    <submittedName>
        <fullName evidence="1">Unplaced genomic scaffold scaffold_69, whole genome shotgun sequence</fullName>
    </submittedName>
</protein>
<evidence type="ECO:0000313" key="1">
    <source>
        <dbReference type="EMBL" id="KIK21331.1"/>
    </source>
</evidence>